<protein>
    <submittedName>
        <fullName evidence="1">Uncharacterized protein</fullName>
    </submittedName>
</protein>
<dbReference type="EMBL" id="MN740319">
    <property type="protein sequence ID" value="QHT99979.1"/>
    <property type="molecule type" value="Genomic_DNA"/>
</dbReference>
<sequence length="84" mass="9790">MDGFEANFQALSDQDRRQKLDNILGFLRQHNAVPQADAFQELRNCYPTFLPFPTEERKLRELVAWTKIASHLKHPAVRQIVQQG</sequence>
<name>A0A6C0J551_9ZZZZ</name>
<proteinExistence type="predicted"/>
<dbReference type="AlphaFoldDB" id="A0A6C0J551"/>
<organism evidence="1">
    <name type="scientific">viral metagenome</name>
    <dbReference type="NCBI Taxonomy" id="1070528"/>
    <lineage>
        <taxon>unclassified sequences</taxon>
        <taxon>metagenomes</taxon>
        <taxon>organismal metagenomes</taxon>
    </lineage>
</organism>
<accession>A0A6C0J551</accession>
<evidence type="ECO:0000313" key="1">
    <source>
        <dbReference type="EMBL" id="QHT99979.1"/>
    </source>
</evidence>
<reference evidence="1" key="1">
    <citation type="journal article" date="2020" name="Nature">
        <title>Giant virus diversity and host interactions through global metagenomics.</title>
        <authorList>
            <person name="Schulz F."/>
            <person name="Roux S."/>
            <person name="Paez-Espino D."/>
            <person name="Jungbluth S."/>
            <person name="Walsh D.A."/>
            <person name="Denef V.J."/>
            <person name="McMahon K.D."/>
            <person name="Konstantinidis K.T."/>
            <person name="Eloe-Fadrosh E.A."/>
            <person name="Kyrpides N.C."/>
            <person name="Woyke T."/>
        </authorList>
    </citation>
    <scope>NUCLEOTIDE SEQUENCE</scope>
    <source>
        <strain evidence="1">GVMAG-M-3300025778-1</strain>
    </source>
</reference>